<dbReference type="OrthoDB" id="122135at2"/>
<evidence type="ECO:0000313" key="3">
    <source>
        <dbReference type="EMBL" id="GAP27782.1"/>
    </source>
</evidence>
<reference evidence="3 4" key="2">
    <citation type="journal article" date="2016" name="Genome Announc.">
        <title>Draft Genome Sequence of Erythromycin- and Oxytetracycline-Sensitive Nocardia seriolae Strain U-1 (NBRC 110359).</title>
        <authorList>
            <person name="Imajoh M."/>
            <person name="Sukeda M."/>
            <person name="Shimizu M."/>
            <person name="Yamane J."/>
            <person name="Ohnishi K."/>
            <person name="Oshima S."/>
        </authorList>
    </citation>
    <scope>NUCLEOTIDE SEQUENCE [LARGE SCALE GENOMIC DNA]</scope>
    <source>
        <strain evidence="3 4">U-1</strain>
    </source>
</reference>
<feature type="domain" description="HTH marR-type" evidence="1">
    <location>
        <begin position="1"/>
        <end position="140"/>
    </location>
</feature>
<dbReference type="Proteomes" id="UP000180166">
    <property type="component" value="Chromosome"/>
</dbReference>
<dbReference type="SUPFAM" id="SSF46785">
    <property type="entry name" value="Winged helix' DNA-binding domain"/>
    <property type="match status" value="1"/>
</dbReference>
<accession>A0A0B8N1U9</accession>
<dbReference type="Proteomes" id="UP000037179">
    <property type="component" value="Unassembled WGS sequence"/>
</dbReference>
<dbReference type="Gene3D" id="1.10.10.10">
    <property type="entry name" value="Winged helix-like DNA-binding domain superfamily/Winged helix DNA-binding domain"/>
    <property type="match status" value="1"/>
</dbReference>
<evidence type="ECO:0000313" key="4">
    <source>
        <dbReference type="Proteomes" id="UP000037179"/>
    </source>
</evidence>
<dbReference type="InterPro" id="IPR036390">
    <property type="entry name" value="WH_DNA-bd_sf"/>
</dbReference>
<dbReference type="PANTHER" id="PTHR33164:SF99">
    <property type="entry name" value="MARR FAMILY REGULATORY PROTEIN"/>
    <property type="match status" value="1"/>
</dbReference>
<dbReference type="PROSITE" id="PS50995">
    <property type="entry name" value="HTH_MARR_2"/>
    <property type="match status" value="1"/>
</dbReference>
<sequence>MSAPRKPRITLLSRMLHRHYAQAVGAAMRAAGFGDIRPSDAKAFPFVPADGITVGELAVRAGVRKQTMAETVTRLVQAGYLERKPNPRDARSQLVLLTERGRRARPVAAEAGDRVERQWAQLTSPEEVELLRALLQHLVTAIDAAEQAAIED</sequence>
<keyword evidence="4" id="KW-1185">Reference proteome</keyword>
<reference evidence="4" key="1">
    <citation type="submission" date="2015-07" db="EMBL/GenBank/DDBJ databases">
        <title>Nocardia seriolae U-1 whole genome shotgun sequence.</title>
        <authorList>
            <person name="Imajoh M."/>
            <person name="Fukumoto Y."/>
            <person name="Sukeda M."/>
            <person name="Yamane J."/>
            <person name="Yamasaki K."/>
            <person name="Shimizu M."/>
            <person name="Ohnishi K."/>
            <person name="Oshima S."/>
        </authorList>
    </citation>
    <scope>NUCLEOTIDE SEQUENCE [LARGE SCALE GENOMIC DNA]</scope>
    <source>
        <strain evidence="4">U-1</strain>
    </source>
</reference>
<dbReference type="InterPro" id="IPR036388">
    <property type="entry name" value="WH-like_DNA-bd_sf"/>
</dbReference>
<dbReference type="PANTHER" id="PTHR33164">
    <property type="entry name" value="TRANSCRIPTIONAL REGULATOR, MARR FAMILY"/>
    <property type="match status" value="1"/>
</dbReference>
<proteinExistence type="predicted"/>
<reference evidence="2 5" key="3">
    <citation type="submission" date="2016-10" db="EMBL/GenBank/DDBJ databases">
        <title>Genome sequence of Nocardia seriolae strain EM150506, isolated from Anguila japonica.</title>
        <authorList>
            <person name="Han H.-J."/>
        </authorList>
    </citation>
    <scope>NUCLEOTIDE SEQUENCE [LARGE SCALE GENOMIC DNA]</scope>
    <source>
        <strain evidence="2 5">EM150506</strain>
    </source>
</reference>
<protein>
    <submittedName>
        <fullName evidence="3">MarR family transcriptional regulator</fullName>
    </submittedName>
</protein>
<dbReference type="RefSeq" id="WP_033086699.1">
    <property type="nucleotide sequence ID" value="NZ_AP017900.1"/>
</dbReference>
<dbReference type="GO" id="GO:0003700">
    <property type="term" value="F:DNA-binding transcription factor activity"/>
    <property type="evidence" value="ECO:0007669"/>
    <property type="project" value="InterPro"/>
</dbReference>
<dbReference type="Pfam" id="PF12802">
    <property type="entry name" value="MarR_2"/>
    <property type="match status" value="1"/>
</dbReference>
<dbReference type="GO" id="GO:0006950">
    <property type="term" value="P:response to stress"/>
    <property type="evidence" value="ECO:0007669"/>
    <property type="project" value="TreeGrafter"/>
</dbReference>
<evidence type="ECO:0000313" key="5">
    <source>
        <dbReference type="Proteomes" id="UP000180166"/>
    </source>
</evidence>
<name>A0A0B8N1U9_9NOCA</name>
<organism evidence="3 4">
    <name type="scientific">Nocardia seriolae</name>
    <dbReference type="NCBI Taxonomy" id="37332"/>
    <lineage>
        <taxon>Bacteria</taxon>
        <taxon>Bacillati</taxon>
        <taxon>Actinomycetota</taxon>
        <taxon>Actinomycetes</taxon>
        <taxon>Mycobacteriales</taxon>
        <taxon>Nocardiaceae</taxon>
        <taxon>Nocardia</taxon>
    </lineage>
</organism>
<dbReference type="InterPro" id="IPR039422">
    <property type="entry name" value="MarR/SlyA-like"/>
</dbReference>
<dbReference type="EMBL" id="CP017839">
    <property type="protein sequence ID" value="APA99059.1"/>
    <property type="molecule type" value="Genomic_DNA"/>
</dbReference>
<evidence type="ECO:0000259" key="1">
    <source>
        <dbReference type="PROSITE" id="PS50995"/>
    </source>
</evidence>
<dbReference type="EMBL" id="BBYQ01000023">
    <property type="protein sequence ID" value="GAP27782.1"/>
    <property type="molecule type" value="Genomic_DNA"/>
</dbReference>
<dbReference type="AlphaFoldDB" id="A0A0B8N1U9"/>
<dbReference type="GeneID" id="93374610"/>
<dbReference type="SMART" id="SM00347">
    <property type="entry name" value="HTH_MARR"/>
    <property type="match status" value="1"/>
</dbReference>
<gene>
    <name evidence="2" type="ORF">NS506_05013</name>
    <name evidence="3" type="ORF">NSK11_contig00023-0031</name>
</gene>
<dbReference type="KEGG" id="nsr:NS506_05013"/>
<evidence type="ECO:0000313" key="2">
    <source>
        <dbReference type="EMBL" id="APA99059.1"/>
    </source>
</evidence>
<dbReference type="InterPro" id="IPR000835">
    <property type="entry name" value="HTH_MarR-typ"/>
</dbReference>
<dbReference type="PRINTS" id="PR00598">
    <property type="entry name" value="HTHMARR"/>
</dbReference>